<comment type="similarity">
    <text evidence="2">Belongs to the UDPGP type 1 family.</text>
</comment>
<reference evidence="7 8" key="1">
    <citation type="journal article" date="2013" name="Nature">
        <title>Insights into bilaterian evolution from three spiralian genomes.</title>
        <authorList>
            <person name="Simakov O."/>
            <person name="Marletaz F."/>
            <person name="Cho S.J."/>
            <person name="Edsinger-Gonzales E."/>
            <person name="Havlak P."/>
            <person name="Hellsten U."/>
            <person name="Kuo D.H."/>
            <person name="Larsson T."/>
            <person name="Lv J."/>
            <person name="Arendt D."/>
            <person name="Savage R."/>
            <person name="Osoegawa K."/>
            <person name="de Jong P."/>
            <person name="Grimwood J."/>
            <person name="Chapman J.A."/>
            <person name="Shapiro H."/>
            <person name="Aerts A."/>
            <person name="Otillar R.P."/>
            <person name="Terry A.Y."/>
            <person name="Boore J.L."/>
            <person name="Grigoriev I.V."/>
            <person name="Lindberg D.R."/>
            <person name="Seaver E.C."/>
            <person name="Weisblat D.A."/>
            <person name="Putnam N.H."/>
            <person name="Rokhsar D.S."/>
        </authorList>
    </citation>
    <scope>NUCLEOTIDE SEQUENCE [LARGE SCALE GENOMIC DNA]</scope>
</reference>
<dbReference type="SUPFAM" id="SSF53448">
    <property type="entry name" value="Nucleotide-diphospho-sugar transferases"/>
    <property type="match status" value="1"/>
</dbReference>
<dbReference type="Proteomes" id="UP000030746">
    <property type="component" value="Unassembled WGS sequence"/>
</dbReference>
<dbReference type="PANTHER" id="PTHR11952:SF2">
    <property type="entry name" value="LD24639P"/>
    <property type="match status" value="1"/>
</dbReference>
<protein>
    <recommendedName>
        <fullName evidence="3">UDP-N-acetylglucosamine diphosphorylase</fullName>
        <ecNumber evidence="3">2.7.7.23</ecNumber>
    </recommendedName>
</protein>
<keyword evidence="5" id="KW-0548">Nucleotidyltransferase</keyword>
<dbReference type="STRING" id="225164.V4BS36"/>
<evidence type="ECO:0000256" key="2">
    <source>
        <dbReference type="ARBA" id="ARBA00010401"/>
    </source>
</evidence>
<accession>V4BS36</accession>
<dbReference type="GO" id="GO:0003977">
    <property type="term" value="F:UDP-N-acetylglucosamine diphosphorylase activity"/>
    <property type="evidence" value="ECO:0007669"/>
    <property type="project" value="UniProtKB-EC"/>
</dbReference>
<proteinExistence type="inferred from homology"/>
<dbReference type="OMA" id="THCTVPW"/>
<dbReference type="EC" id="2.7.7.23" evidence="3"/>
<dbReference type="PANTHER" id="PTHR11952">
    <property type="entry name" value="UDP- GLUCOSE PYROPHOSPHORYLASE"/>
    <property type="match status" value="1"/>
</dbReference>
<evidence type="ECO:0000313" key="7">
    <source>
        <dbReference type="EMBL" id="ESO91739.1"/>
    </source>
</evidence>
<dbReference type="FunFam" id="3.90.550.10:FF:000075">
    <property type="entry name" value="Probable UDP-N-acetylglucosamine pyrophosphorylase"/>
    <property type="match status" value="1"/>
</dbReference>
<evidence type="ECO:0000256" key="6">
    <source>
        <dbReference type="ARBA" id="ARBA00048493"/>
    </source>
</evidence>
<name>V4BS36_LOTGI</name>
<dbReference type="AlphaFoldDB" id="V4BS36"/>
<gene>
    <name evidence="7" type="ORF">LOTGIDRAFT_233335</name>
</gene>
<dbReference type="GeneID" id="20249229"/>
<evidence type="ECO:0000313" key="8">
    <source>
        <dbReference type="Proteomes" id="UP000030746"/>
    </source>
</evidence>
<keyword evidence="4" id="KW-0808">Transferase</keyword>
<evidence type="ECO:0000256" key="5">
    <source>
        <dbReference type="ARBA" id="ARBA00022695"/>
    </source>
</evidence>
<keyword evidence="8" id="KW-1185">Reference proteome</keyword>
<organism evidence="7 8">
    <name type="scientific">Lottia gigantea</name>
    <name type="common">Giant owl limpet</name>
    <dbReference type="NCBI Taxonomy" id="225164"/>
    <lineage>
        <taxon>Eukaryota</taxon>
        <taxon>Metazoa</taxon>
        <taxon>Spiralia</taxon>
        <taxon>Lophotrochozoa</taxon>
        <taxon>Mollusca</taxon>
        <taxon>Gastropoda</taxon>
        <taxon>Patellogastropoda</taxon>
        <taxon>Lottioidea</taxon>
        <taxon>Lottiidae</taxon>
        <taxon>Lottia</taxon>
    </lineage>
</organism>
<dbReference type="CDD" id="cd04193">
    <property type="entry name" value="UDPGlcNAc_PPase"/>
    <property type="match status" value="1"/>
</dbReference>
<dbReference type="RefSeq" id="XP_009057413.1">
    <property type="nucleotide sequence ID" value="XM_009059165.1"/>
</dbReference>
<dbReference type="Gene3D" id="3.90.550.10">
    <property type="entry name" value="Spore Coat Polysaccharide Biosynthesis Protein SpsA, Chain A"/>
    <property type="match status" value="1"/>
</dbReference>
<dbReference type="InterPro" id="IPR029044">
    <property type="entry name" value="Nucleotide-diphossugar_trans"/>
</dbReference>
<dbReference type="Pfam" id="PF01704">
    <property type="entry name" value="UDPGP"/>
    <property type="match status" value="1"/>
</dbReference>
<evidence type="ECO:0000256" key="1">
    <source>
        <dbReference type="ARBA" id="ARBA00005208"/>
    </source>
</evidence>
<evidence type="ECO:0000256" key="3">
    <source>
        <dbReference type="ARBA" id="ARBA00012457"/>
    </source>
</evidence>
<dbReference type="GO" id="GO:0006048">
    <property type="term" value="P:UDP-N-acetylglucosamine biosynthetic process"/>
    <property type="evidence" value="ECO:0007669"/>
    <property type="project" value="TreeGrafter"/>
</dbReference>
<dbReference type="KEGG" id="lgi:LOTGIDRAFT_233335"/>
<dbReference type="HOGENOM" id="CLU_025603_1_1_1"/>
<dbReference type="OrthoDB" id="532420at2759"/>
<sequence>MDIESLKKKLNSHGQEELLKFWDTLGEKEQKSLYEQISSIDIAHVVESFKTVTIEDKNHNKIDDQMKPVSPDVFGSFEKSDAKTRRKYEERGLTEIGNNKVGVLLLAGGQGTRLGVNYPKGMVSVGLPSGKTLFQLQAERLLKLQQLAEEFSGHKNVIPWYIMTSEHTKEPTEAYFEKNKYFGLEKEHITIFEQSRLPCVSNEGEIILETPSKIAMAPDGNGGLYRAVNKHKVLDDMSKRGVQYVHVYCVDNILVKMADPIFLGFCIGKDARCGAKSVVKEFPTEPVGIICNVNGVYQVAEYSEISTETAEKKTEDGKLAFNAGNICNHFFTLDFLKEVASQDQEKKLKYHIAKKKIPYVNEEGKSCKPEKPNGIKMEKFVFDVFQFCTDKDFAVWEVLREEEFSPLKNANTAEKDNATTCCRAIYDLHIKYIERAGGNVVKNNPKKSPSHHSENDDLIVCEISPLVSYAGEGLENLVKEKTFVSPVTVFKTSDGTATVKDSSA</sequence>
<comment type="catalytic activity">
    <reaction evidence="6">
        <text>N-acetyl-alpha-D-glucosamine 1-phosphate + UTP + H(+) = UDP-N-acetyl-alpha-D-glucosamine + diphosphate</text>
        <dbReference type="Rhea" id="RHEA:13509"/>
        <dbReference type="ChEBI" id="CHEBI:15378"/>
        <dbReference type="ChEBI" id="CHEBI:33019"/>
        <dbReference type="ChEBI" id="CHEBI:46398"/>
        <dbReference type="ChEBI" id="CHEBI:57705"/>
        <dbReference type="ChEBI" id="CHEBI:57776"/>
        <dbReference type="EC" id="2.7.7.23"/>
    </reaction>
</comment>
<dbReference type="EMBL" id="KB202199">
    <property type="protein sequence ID" value="ESO91739.1"/>
    <property type="molecule type" value="Genomic_DNA"/>
</dbReference>
<dbReference type="InterPro" id="IPR002618">
    <property type="entry name" value="UDPGP_fam"/>
</dbReference>
<evidence type="ECO:0000256" key="4">
    <source>
        <dbReference type="ARBA" id="ARBA00022679"/>
    </source>
</evidence>
<comment type="pathway">
    <text evidence="1">Nucleotide-sugar biosynthesis; UDP-N-acetyl-alpha-D-glucosamine biosynthesis; UDP-N-acetyl-alpha-D-glucosamine from N-acetyl-alpha-D-glucosamine 1-phosphate: step 1/1.</text>
</comment>
<dbReference type="InterPro" id="IPR039741">
    <property type="entry name" value="UDP-sugar_pyrophosphorylase"/>
</dbReference>
<dbReference type="CTD" id="20249229"/>